<feature type="domain" description="Thiamine-binding protein" evidence="2">
    <location>
        <begin position="6"/>
        <end position="95"/>
    </location>
</feature>
<dbReference type="RefSeq" id="WP_077719785.1">
    <property type="nucleotide sequence ID" value="NZ_CP019699.1"/>
</dbReference>
<organism evidence="3 4">
    <name type="scientific">Novibacillus thermophilus</name>
    <dbReference type="NCBI Taxonomy" id="1471761"/>
    <lineage>
        <taxon>Bacteria</taxon>
        <taxon>Bacillati</taxon>
        <taxon>Bacillota</taxon>
        <taxon>Bacilli</taxon>
        <taxon>Bacillales</taxon>
        <taxon>Thermoactinomycetaceae</taxon>
        <taxon>Novibacillus</taxon>
    </lineage>
</organism>
<dbReference type="EMBL" id="CP019699">
    <property type="protein sequence ID" value="AQS55925.1"/>
    <property type="molecule type" value="Genomic_DNA"/>
</dbReference>
<dbReference type="KEGG" id="ntr:B0W44_09095"/>
<accession>A0A1U9K789</accession>
<dbReference type="OrthoDB" id="5886358at2"/>
<comment type="similarity">
    <text evidence="1">Belongs to the UPF0045 family.</text>
</comment>
<evidence type="ECO:0000313" key="4">
    <source>
        <dbReference type="Proteomes" id="UP000188603"/>
    </source>
</evidence>
<dbReference type="GO" id="GO:0005829">
    <property type="term" value="C:cytosol"/>
    <property type="evidence" value="ECO:0007669"/>
    <property type="project" value="TreeGrafter"/>
</dbReference>
<dbReference type="InterPro" id="IPR002767">
    <property type="entry name" value="Thiamine_BP"/>
</dbReference>
<dbReference type="SUPFAM" id="SSF89957">
    <property type="entry name" value="MTH1187/YkoF-like"/>
    <property type="match status" value="1"/>
</dbReference>
<gene>
    <name evidence="3" type="ORF">B0W44_09095</name>
</gene>
<dbReference type="Proteomes" id="UP000188603">
    <property type="component" value="Chromosome"/>
</dbReference>
<proteinExistence type="inferred from homology"/>
<dbReference type="AlphaFoldDB" id="A0A1U9K789"/>
<dbReference type="PANTHER" id="PTHR33777">
    <property type="entry name" value="UPF0045 PROTEIN ECM15"/>
    <property type="match status" value="1"/>
</dbReference>
<protein>
    <recommendedName>
        <fullName evidence="2">Thiamine-binding protein domain-containing protein</fullName>
    </recommendedName>
</protein>
<evidence type="ECO:0000259" key="2">
    <source>
        <dbReference type="Pfam" id="PF01910"/>
    </source>
</evidence>
<dbReference type="Gene3D" id="3.30.70.930">
    <property type="match status" value="1"/>
</dbReference>
<dbReference type="NCBIfam" id="TIGR00106">
    <property type="entry name" value="MTH1187 family thiamine-binding protein"/>
    <property type="match status" value="1"/>
</dbReference>
<name>A0A1U9K789_9BACL</name>
<dbReference type="Pfam" id="PF01910">
    <property type="entry name" value="Thiamine_BP"/>
    <property type="match status" value="1"/>
</dbReference>
<keyword evidence="4" id="KW-1185">Reference proteome</keyword>
<reference evidence="3 4" key="1">
    <citation type="journal article" date="2015" name="Int. J. Syst. Evol. Microbiol.">
        <title>Novibacillus thermophilus gen. nov., sp. nov., a Gram-staining-negative and moderately thermophilic member of the family Thermoactinomycetaceae.</title>
        <authorList>
            <person name="Yang G."/>
            <person name="Chen J."/>
            <person name="Zhou S."/>
        </authorList>
    </citation>
    <scope>NUCLEOTIDE SEQUENCE [LARGE SCALE GENOMIC DNA]</scope>
    <source>
        <strain evidence="3 4">SG-1</strain>
    </source>
</reference>
<dbReference type="PANTHER" id="PTHR33777:SF1">
    <property type="entry name" value="UPF0045 PROTEIN ECM15"/>
    <property type="match status" value="1"/>
</dbReference>
<dbReference type="InterPro" id="IPR051614">
    <property type="entry name" value="UPF0045_domain"/>
</dbReference>
<evidence type="ECO:0000256" key="1">
    <source>
        <dbReference type="ARBA" id="ARBA00010272"/>
    </source>
</evidence>
<evidence type="ECO:0000313" key="3">
    <source>
        <dbReference type="EMBL" id="AQS55925.1"/>
    </source>
</evidence>
<dbReference type="STRING" id="1471761.B0W44_09095"/>
<dbReference type="InterPro" id="IPR029756">
    <property type="entry name" value="MTH1187/YkoF-like"/>
</dbReference>
<sequence>MPRVNVSIQVIPRVTGDQDIYDIVDEAIGVIQQSGVKYEVGPMETTMEGEYDELMDVVKRAQEAVIAAGSERVITIVKIDYSPSGVTMEEKVGKYRQR</sequence>